<reference evidence="1" key="1">
    <citation type="submission" date="2019-08" db="EMBL/GenBank/DDBJ databases">
        <authorList>
            <person name="Kucharzyk K."/>
            <person name="Murdoch R.W."/>
            <person name="Higgins S."/>
            <person name="Loffler F."/>
        </authorList>
    </citation>
    <scope>NUCLEOTIDE SEQUENCE</scope>
</reference>
<sequence length="110" mass="13077">MLEFGEYAPPLRQFLGRCLGVFFNKAHDFFRKRDGFFRIIGDLQFIQYIREPHQSKANFPCLLRHFSDLGKRIVIHADHIVQKMHGNRDHFFQPVKVKRISAVLFPHELV</sequence>
<name>A0A645FT97_9ZZZZ</name>
<evidence type="ECO:0000313" key="1">
    <source>
        <dbReference type="EMBL" id="MPN16956.1"/>
    </source>
</evidence>
<dbReference type="AlphaFoldDB" id="A0A645FT97"/>
<accession>A0A645FT97</accession>
<organism evidence="1">
    <name type="scientific">bioreactor metagenome</name>
    <dbReference type="NCBI Taxonomy" id="1076179"/>
    <lineage>
        <taxon>unclassified sequences</taxon>
        <taxon>metagenomes</taxon>
        <taxon>ecological metagenomes</taxon>
    </lineage>
</organism>
<comment type="caution">
    <text evidence="1">The sequence shown here is derived from an EMBL/GenBank/DDBJ whole genome shotgun (WGS) entry which is preliminary data.</text>
</comment>
<proteinExistence type="predicted"/>
<dbReference type="EMBL" id="VSSQ01063973">
    <property type="protein sequence ID" value="MPN16956.1"/>
    <property type="molecule type" value="Genomic_DNA"/>
</dbReference>
<protein>
    <submittedName>
        <fullName evidence="1">Uncharacterized protein</fullName>
    </submittedName>
</protein>
<gene>
    <name evidence="1" type="ORF">SDC9_164305</name>
</gene>